<dbReference type="PROSITE" id="PS51677">
    <property type="entry name" value="NODB"/>
    <property type="match status" value="1"/>
</dbReference>
<dbReference type="GO" id="GO:0016810">
    <property type="term" value="F:hydrolase activity, acting on carbon-nitrogen (but not peptide) bonds"/>
    <property type="evidence" value="ECO:0007669"/>
    <property type="project" value="InterPro"/>
</dbReference>
<keyword evidence="6" id="KW-1185">Reference proteome</keyword>
<dbReference type="InterPro" id="IPR002509">
    <property type="entry name" value="NODB_dom"/>
</dbReference>
<dbReference type="Proteomes" id="UP000053681">
    <property type="component" value="Unassembled WGS sequence"/>
</dbReference>
<evidence type="ECO:0000313" key="6">
    <source>
        <dbReference type="Proteomes" id="UP000053681"/>
    </source>
</evidence>
<dbReference type="RefSeq" id="WP_025909162.1">
    <property type="nucleotide sequence ID" value="NZ_KQ758681.1"/>
</dbReference>
<dbReference type="Gene3D" id="3.20.20.370">
    <property type="entry name" value="Glycoside hydrolase/deacetylase"/>
    <property type="match status" value="1"/>
</dbReference>
<dbReference type="AlphaFoldDB" id="A0A0V8JIL0"/>
<dbReference type="InterPro" id="IPR011330">
    <property type="entry name" value="Glyco_hydro/deAcase_b/a-brl"/>
</dbReference>
<dbReference type="InterPro" id="IPR050248">
    <property type="entry name" value="Polysacc_deacetylase_ArnD"/>
</dbReference>
<feature type="chain" id="PRO_5006893999" evidence="3">
    <location>
        <begin position="23"/>
        <end position="258"/>
    </location>
</feature>
<evidence type="ECO:0000256" key="1">
    <source>
        <dbReference type="ARBA" id="ARBA00022723"/>
    </source>
</evidence>
<evidence type="ECO:0000259" key="4">
    <source>
        <dbReference type="PROSITE" id="PS51677"/>
    </source>
</evidence>
<reference evidence="5 6" key="1">
    <citation type="submission" date="2015-11" db="EMBL/GenBank/DDBJ databases">
        <title>Bacillus caseinolyticus sp nov.</title>
        <authorList>
            <person name="Dastager S.G."/>
            <person name="Mawlankar R."/>
        </authorList>
    </citation>
    <scope>NUCLEOTIDE SEQUENCE [LARGE SCALE GENOMIC DNA]</scope>
    <source>
        <strain evidence="5 6">SGD-V-76</strain>
    </source>
</reference>
<evidence type="ECO:0000256" key="3">
    <source>
        <dbReference type="SAM" id="SignalP"/>
    </source>
</evidence>
<evidence type="ECO:0000256" key="2">
    <source>
        <dbReference type="ARBA" id="ARBA00022801"/>
    </source>
</evidence>
<dbReference type="GO" id="GO:0016020">
    <property type="term" value="C:membrane"/>
    <property type="evidence" value="ECO:0007669"/>
    <property type="project" value="TreeGrafter"/>
</dbReference>
<gene>
    <name evidence="5" type="ORF">AS180_16700</name>
</gene>
<dbReference type="GO" id="GO:0046872">
    <property type="term" value="F:metal ion binding"/>
    <property type="evidence" value="ECO:0007669"/>
    <property type="project" value="UniProtKB-KW"/>
</dbReference>
<proteinExistence type="predicted"/>
<feature type="domain" description="NodB homology" evidence="4">
    <location>
        <begin position="46"/>
        <end position="228"/>
    </location>
</feature>
<keyword evidence="3" id="KW-0732">Signal</keyword>
<dbReference type="Pfam" id="PF01522">
    <property type="entry name" value="Polysacc_deac_1"/>
    <property type="match status" value="1"/>
</dbReference>
<dbReference type="PANTHER" id="PTHR10587:SF133">
    <property type="entry name" value="CHITIN DEACETYLASE 1-RELATED"/>
    <property type="match status" value="1"/>
</dbReference>
<dbReference type="CDD" id="cd10917">
    <property type="entry name" value="CE4_NodB_like_6s_7s"/>
    <property type="match status" value="1"/>
</dbReference>
<dbReference type="SUPFAM" id="SSF88713">
    <property type="entry name" value="Glycoside hydrolase/deacetylase"/>
    <property type="match status" value="1"/>
</dbReference>
<name>A0A0V8JIL0_9BACI</name>
<dbReference type="GO" id="GO:0005975">
    <property type="term" value="P:carbohydrate metabolic process"/>
    <property type="evidence" value="ECO:0007669"/>
    <property type="project" value="InterPro"/>
</dbReference>
<accession>A0A0V8JIL0</accession>
<sequence>MKKGCLLLCALLFFTGASNGQAAKKSRFYYEKKGDIVWEIPTSEEKIIALTFDDGPDPTYTPLILDLLKEYNAKATFFVLGDRVTQYPTIAKREVKEGHELGNHTYSHLEVRGKDTVKIEGEIEKADDKIQQITGIKPYLFRPPTGYYDDKVVKAAKNQQYTVVLWSWHQDTFDWRNPGVDKIVHQVLKNASSGNIVLFHDTGGDRTQTVQALKQILPELKEKGYRFVTISELLKHHPNYESLYLMQKENKNKGTPLK</sequence>
<organism evidence="5 6">
    <name type="scientific">Priestia veravalensis</name>
    <dbReference type="NCBI Taxonomy" id="1414648"/>
    <lineage>
        <taxon>Bacteria</taxon>
        <taxon>Bacillati</taxon>
        <taxon>Bacillota</taxon>
        <taxon>Bacilli</taxon>
        <taxon>Bacillales</taxon>
        <taxon>Bacillaceae</taxon>
        <taxon>Priestia</taxon>
    </lineage>
</organism>
<comment type="caution">
    <text evidence="5">The sequence shown here is derived from an EMBL/GenBank/DDBJ whole genome shotgun (WGS) entry which is preliminary data.</text>
</comment>
<evidence type="ECO:0000313" key="5">
    <source>
        <dbReference type="EMBL" id="KSU86792.1"/>
    </source>
</evidence>
<dbReference type="EMBL" id="LNQP01000066">
    <property type="protein sequence ID" value="KSU86792.1"/>
    <property type="molecule type" value="Genomic_DNA"/>
</dbReference>
<dbReference type="PANTHER" id="PTHR10587">
    <property type="entry name" value="GLYCOSYL TRANSFERASE-RELATED"/>
    <property type="match status" value="1"/>
</dbReference>
<feature type="signal peptide" evidence="3">
    <location>
        <begin position="1"/>
        <end position="22"/>
    </location>
</feature>
<keyword evidence="1" id="KW-0479">Metal-binding</keyword>
<protein>
    <submittedName>
        <fullName evidence="5">Chitooligosaccharide deacetylase</fullName>
    </submittedName>
</protein>
<keyword evidence="2" id="KW-0378">Hydrolase</keyword>